<organism evidence="1 2">
    <name type="scientific">Boothiomyces macroporosus</name>
    <dbReference type="NCBI Taxonomy" id="261099"/>
    <lineage>
        <taxon>Eukaryota</taxon>
        <taxon>Fungi</taxon>
        <taxon>Fungi incertae sedis</taxon>
        <taxon>Chytridiomycota</taxon>
        <taxon>Chytridiomycota incertae sedis</taxon>
        <taxon>Chytridiomycetes</taxon>
        <taxon>Rhizophydiales</taxon>
        <taxon>Terramycetaceae</taxon>
        <taxon>Boothiomyces</taxon>
    </lineage>
</organism>
<gene>
    <name evidence="1" type="ORF">HK103_007592</name>
</gene>
<dbReference type="AlphaFoldDB" id="A0AAD5Y3W1"/>
<protein>
    <submittedName>
        <fullName evidence="1">Uncharacterized protein</fullName>
    </submittedName>
</protein>
<sequence>MATGMIEPEVGNGTLMWYYMYTGNWNSFKKVTNGEFYIPPIKRDEGYDHYEHRHLSAMTRGILFNSQFASSCYKEILPSKYFSTLHNGDQRAIKGAISNRFIMDNNLSFIKENYCIWYPNLPTEKTLKSLFRLKPEMKYLIARACAIGNYSNLYKELKALPEVAVAREAHAAKSKEILDCIGAPEKYYMIMNDYTGGYFYKPETVTNQEAIPFITDYEYHYMLECPGIAQIYVDEEPRTVSDIYLPNQDDFHINPPFGTPDLLGTGFLVVCNLFELLHHFRNNSNIVDDY</sequence>
<dbReference type="EMBL" id="JADGKB010000095">
    <property type="protein sequence ID" value="KAJ3253988.1"/>
    <property type="molecule type" value="Genomic_DNA"/>
</dbReference>
<proteinExistence type="predicted"/>
<reference evidence="1" key="1">
    <citation type="submission" date="2020-05" db="EMBL/GenBank/DDBJ databases">
        <title>Phylogenomic resolution of chytrid fungi.</title>
        <authorList>
            <person name="Stajich J.E."/>
            <person name="Amses K."/>
            <person name="Simmons R."/>
            <person name="Seto K."/>
            <person name="Myers J."/>
            <person name="Bonds A."/>
            <person name="Quandt C.A."/>
            <person name="Barry K."/>
            <person name="Liu P."/>
            <person name="Grigoriev I."/>
            <person name="Longcore J.E."/>
            <person name="James T.Y."/>
        </authorList>
    </citation>
    <scope>NUCLEOTIDE SEQUENCE</scope>
    <source>
        <strain evidence="1">PLAUS21</strain>
    </source>
</reference>
<name>A0AAD5Y3W1_9FUNG</name>
<keyword evidence="2" id="KW-1185">Reference proteome</keyword>
<accession>A0AAD5Y3W1</accession>
<dbReference type="Proteomes" id="UP001210925">
    <property type="component" value="Unassembled WGS sequence"/>
</dbReference>
<evidence type="ECO:0000313" key="1">
    <source>
        <dbReference type="EMBL" id="KAJ3253988.1"/>
    </source>
</evidence>
<evidence type="ECO:0000313" key="2">
    <source>
        <dbReference type="Proteomes" id="UP001210925"/>
    </source>
</evidence>
<comment type="caution">
    <text evidence="1">The sequence shown here is derived from an EMBL/GenBank/DDBJ whole genome shotgun (WGS) entry which is preliminary data.</text>
</comment>